<proteinExistence type="predicted"/>
<evidence type="ECO:0000313" key="3">
    <source>
        <dbReference type="Proteomes" id="UP000007460"/>
    </source>
</evidence>
<dbReference type="OrthoDB" id="9803916at2"/>
<keyword evidence="3" id="KW-1185">Reference proteome</keyword>
<dbReference type="AlphaFoldDB" id="D5BND9"/>
<organism evidence="2 3">
    <name type="scientific">Puniceispirillum marinum (strain IMCC1322)</name>
    <dbReference type="NCBI Taxonomy" id="488538"/>
    <lineage>
        <taxon>Bacteria</taxon>
        <taxon>Pseudomonadati</taxon>
        <taxon>Pseudomonadota</taxon>
        <taxon>Alphaproteobacteria</taxon>
        <taxon>Candidatus Puniceispirillales</taxon>
        <taxon>Candidatus Puniceispirillaceae</taxon>
        <taxon>Candidatus Puniceispirillum</taxon>
    </lineage>
</organism>
<dbReference type="KEGG" id="apb:SAR116_2089"/>
<sequence>MDVTFFGVRGSTPVSGKDYIEFGGSTTSFEIITPQCQIIFDTGSGFRNIKIRDDLPVFILYSHFHHDHIQGLAFNPSLFACRQNVYVCSALTDKVGLREKLQSYFSGSYFPVDAFSALSHLEFIDFAALNTELPAGHMMASIQLNHPGGASGYRLTADDRTLCFFQDHEHEPASQAALHEFASYSDLVVWDGMFTDAELQNKKGWGHSSVEQGVQFAAETLCKRLAIAHHAPSRTDIDIRALQAKHENEIVFFAREAMALSI</sequence>
<dbReference type="eggNOG" id="COG1235">
    <property type="taxonomic scope" value="Bacteria"/>
</dbReference>
<dbReference type="InterPro" id="IPR036866">
    <property type="entry name" value="RibonucZ/Hydroxyglut_hydro"/>
</dbReference>
<evidence type="ECO:0000313" key="2">
    <source>
        <dbReference type="EMBL" id="ADE40332.1"/>
    </source>
</evidence>
<dbReference type="Proteomes" id="UP000007460">
    <property type="component" value="Chromosome"/>
</dbReference>
<reference evidence="2 3" key="1">
    <citation type="journal article" date="2010" name="J. Bacteriol.">
        <title>Complete genome sequence of "Candidatus Puniceispirillum marinum" IMCC1322, a representative of the SAR116 clade in the Alphaproteobacteria.</title>
        <authorList>
            <person name="Oh H.M."/>
            <person name="Kwon K.K."/>
            <person name="Kang I."/>
            <person name="Kang S.G."/>
            <person name="Lee J.H."/>
            <person name="Kim S.J."/>
            <person name="Cho J.C."/>
        </authorList>
    </citation>
    <scope>NUCLEOTIDE SEQUENCE [LARGE SCALE GENOMIC DNA]</scope>
    <source>
        <strain evidence="2 3">IMCC1322</strain>
    </source>
</reference>
<dbReference type="EMBL" id="CP001751">
    <property type="protein sequence ID" value="ADE40332.1"/>
    <property type="molecule type" value="Genomic_DNA"/>
</dbReference>
<dbReference type="Pfam" id="PF12706">
    <property type="entry name" value="Lactamase_B_2"/>
    <property type="match status" value="1"/>
</dbReference>
<dbReference type="InterPro" id="IPR001279">
    <property type="entry name" value="Metallo-B-lactamas"/>
</dbReference>
<dbReference type="RefSeq" id="WP_013046959.1">
    <property type="nucleotide sequence ID" value="NC_014010.1"/>
</dbReference>
<feature type="domain" description="Metallo-beta-lactamase" evidence="1">
    <location>
        <begin position="52"/>
        <end position="229"/>
    </location>
</feature>
<evidence type="ECO:0000259" key="1">
    <source>
        <dbReference type="Pfam" id="PF12706"/>
    </source>
</evidence>
<dbReference type="HOGENOM" id="CLU_031317_1_0_5"/>
<protein>
    <recommendedName>
        <fullName evidence="1">Metallo-beta-lactamase domain-containing protein</fullName>
    </recommendedName>
</protein>
<dbReference type="STRING" id="488538.SAR116_2089"/>
<gene>
    <name evidence="2" type="ordered locus">SAR116_2089</name>
</gene>
<accession>D5BND9</accession>
<dbReference type="Gene3D" id="3.60.15.10">
    <property type="entry name" value="Ribonuclease Z/Hydroxyacylglutathione hydrolase-like"/>
    <property type="match status" value="2"/>
</dbReference>
<dbReference type="CDD" id="cd07715">
    <property type="entry name" value="TaR3-like_MBL-fold"/>
    <property type="match status" value="1"/>
</dbReference>
<name>D5BND9_PUNMI</name>
<dbReference type="SUPFAM" id="SSF56281">
    <property type="entry name" value="Metallo-hydrolase/oxidoreductase"/>
    <property type="match status" value="1"/>
</dbReference>